<dbReference type="OrthoDB" id="3724496at2"/>
<dbReference type="GO" id="GO:0006974">
    <property type="term" value="P:DNA damage response"/>
    <property type="evidence" value="ECO:0007669"/>
    <property type="project" value="TreeGrafter"/>
</dbReference>
<proteinExistence type="predicted"/>
<dbReference type="RefSeq" id="WP_147037817.1">
    <property type="nucleotide sequence ID" value="NZ_BJUW01000001.1"/>
</dbReference>
<sequence>MSDVTITVRGENEVRVAPERATIHVTVRAEGPARATVVEQVAERAEPVRTGIAERQDAGAVIEWNSKRLAVRAERPWNDQGRQLAPVYYASIDFAATFTEASELSIWVSEISAWDGVDVGWVNWHLTPQTRADIEREVASSAVGVALQRAQAYAAALGLEFVTPVEIADTGLISREQAPPQMLKARGAAFAAAGSAPVMEYEPEDIVVSATVEARFTAR</sequence>
<dbReference type="Gene3D" id="3.30.110.170">
    <property type="entry name" value="Protein of unknown function (DUF541), domain 1"/>
    <property type="match status" value="1"/>
</dbReference>
<organism evidence="1 2">
    <name type="scientific">Microbacterium aerolatum</name>
    <dbReference type="NCBI Taxonomy" id="153731"/>
    <lineage>
        <taxon>Bacteria</taxon>
        <taxon>Bacillati</taxon>
        <taxon>Actinomycetota</taxon>
        <taxon>Actinomycetes</taxon>
        <taxon>Micrococcales</taxon>
        <taxon>Microbacteriaceae</taxon>
        <taxon>Microbacterium</taxon>
    </lineage>
</organism>
<dbReference type="AlphaFoldDB" id="A0A511AAF9"/>
<dbReference type="InterPro" id="IPR052022">
    <property type="entry name" value="26kDa_periplasmic_antigen"/>
</dbReference>
<dbReference type="Proteomes" id="UP000321225">
    <property type="component" value="Unassembled WGS sequence"/>
</dbReference>
<accession>A0A511AAF9</accession>
<dbReference type="Pfam" id="PF04402">
    <property type="entry name" value="SIMPL"/>
    <property type="match status" value="1"/>
</dbReference>
<dbReference type="PANTHER" id="PTHR34387:SF2">
    <property type="entry name" value="SLR1258 PROTEIN"/>
    <property type="match status" value="1"/>
</dbReference>
<reference evidence="1 2" key="1">
    <citation type="submission" date="2019-07" db="EMBL/GenBank/DDBJ databases">
        <title>Whole genome shotgun sequence of Microbacterium aerolatum NBRC 103071.</title>
        <authorList>
            <person name="Hosoyama A."/>
            <person name="Uohara A."/>
            <person name="Ohji S."/>
            <person name="Ichikawa N."/>
        </authorList>
    </citation>
    <scope>NUCLEOTIDE SEQUENCE [LARGE SCALE GENOMIC DNA]</scope>
    <source>
        <strain evidence="1 2">NBRC 103071</strain>
    </source>
</reference>
<protein>
    <recommendedName>
        <fullName evidence="3">SIMPL domain-containing protein</fullName>
    </recommendedName>
</protein>
<dbReference type="PANTHER" id="PTHR34387">
    <property type="entry name" value="SLR1258 PROTEIN"/>
    <property type="match status" value="1"/>
</dbReference>
<evidence type="ECO:0008006" key="3">
    <source>
        <dbReference type="Google" id="ProtNLM"/>
    </source>
</evidence>
<dbReference type="Gene3D" id="3.30.70.2970">
    <property type="entry name" value="Protein of unknown function (DUF541), domain 2"/>
    <property type="match status" value="1"/>
</dbReference>
<evidence type="ECO:0000313" key="2">
    <source>
        <dbReference type="Proteomes" id="UP000321225"/>
    </source>
</evidence>
<dbReference type="InterPro" id="IPR007497">
    <property type="entry name" value="SIMPL/DUF541"/>
</dbReference>
<comment type="caution">
    <text evidence="1">The sequence shown here is derived from an EMBL/GenBank/DDBJ whole genome shotgun (WGS) entry which is preliminary data.</text>
</comment>
<dbReference type="EMBL" id="BJUW01000001">
    <property type="protein sequence ID" value="GEK85165.1"/>
    <property type="molecule type" value="Genomic_DNA"/>
</dbReference>
<name>A0A511AAF9_9MICO</name>
<keyword evidence="2" id="KW-1185">Reference proteome</keyword>
<gene>
    <name evidence="1" type="ORF">MAE01_03410</name>
</gene>
<evidence type="ECO:0000313" key="1">
    <source>
        <dbReference type="EMBL" id="GEK85165.1"/>
    </source>
</evidence>